<dbReference type="STRING" id="1642647.PSM36_1497"/>
<sequence>MKILKFLIEKEFKQMFRNPLIPRLIVLFPTMMLLVFPWAVSFEIKNIKIDVVDHSKSVYSKRLTDKIAASHYFILNDTPPDYRTAMINMEHGETDMILEIPSSFDVDLVKNRASGVGMAVNSVNGTQGLLGSNYIMQIVNDFSSELRGELMHTLPAQSRAAIMRMPRINIVPQYKFNPALDYKSFMIPGFMVLLLTIICGILPALNIVMEKENGTINQINVTPVNRIGFILAKLIPFWVVGLVVMIISVSVAYLIYGLWPAGSVVAVLFSAIVFIFSISGLGIIISNYSESMQQASFLVMFFILILILLGGMFTPVSSMPGWAQAIASINPFNYLTKTFRMLYLNGSTLADVSGNLLMLGLFSVMLNGWAVVSYKKRG</sequence>
<dbReference type="PROSITE" id="PS51012">
    <property type="entry name" value="ABC_TM2"/>
    <property type="match status" value="1"/>
</dbReference>
<organism evidence="10 11">
    <name type="scientific">Proteiniphilum saccharofermentans</name>
    <dbReference type="NCBI Taxonomy" id="1642647"/>
    <lineage>
        <taxon>Bacteria</taxon>
        <taxon>Pseudomonadati</taxon>
        <taxon>Bacteroidota</taxon>
        <taxon>Bacteroidia</taxon>
        <taxon>Bacteroidales</taxon>
        <taxon>Dysgonomonadaceae</taxon>
        <taxon>Proteiniphilum</taxon>
    </lineage>
</organism>
<evidence type="ECO:0000256" key="4">
    <source>
        <dbReference type="ARBA" id="ARBA00022475"/>
    </source>
</evidence>
<dbReference type="EMBL" id="LT605205">
    <property type="protein sequence ID" value="SCD20318.1"/>
    <property type="molecule type" value="Genomic_DNA"/>
</dbReference>
<feature type="transmembrane region" description="Helical" evidence="8">
    <location>
        <begin position="297"/>
        <end position="316"/>
    </location>
</feature>
<accession>A0A1R3T4V2</accession>
<evidence type="ECO:0000256" key="6">
    <source>
        <dbReference type="ARBA" id="ARBA00022989"/>
    </source>
</evidence>
<protein>
    <submittedName>
        <fullName evidence="10">ABC transporter permease</fullName>
    </submittedName>
</protein>
<dbReference type="PANTHER" id="PTHR30294">
    <property type="entry name" value="MEMBRANE COMPONENT OF ABC TRANSPORTER YHHJ-RELATED"/>
    <property type="match status" value="1"/>
</dbReference>
<dbReference type="GO" id="GO:0140359">
    <property type="term" value="F:ABC-type transporter activity"/>
    <property type="evidence" value="ECO:0007669"/>
    <property type="project" value="InterPro"/>
</dbReference>
<feature type="transmembrane region" description="Helical" evidence="8">
    <location>
        <begin position="20"/>
        <end position="40"/>
    </location>
</feature>
<keyword evidence="3" id="KW-0813">Transport</keyword>
<name>A0A1R3T4V2_9BACT</name>
<feature type="domain" description="ABC transmembrane type-2" evidence="9">
    <location>
        <begin position="152"/>
        <end position="377"/>
    </location>
</feature>
<keyword evidence="11" id="KW-1185">Reference proteome</keyword>
<dbReference type="InterPro" id="IPR047817">
    <property type="entry name" value="ABC2_TM_bact-type"/>
</dbReference>
<feature type="transmembrane region" description="Helical" evidence="8">
    <location>
        <begin position="230"/>
        <end position="256"/>
    </location>
</feature>
<evidence type="ECO:0000256" key="2">
    <source>
        <dbReference type="ARBA" id="ARBA00007783"/>
    </source>
</evidence>
<dbReference type="GO" id="GO:0005886">
    <property type="term" value="C:plasma membrane"/>
    <property type="evidence" value="ECO:0007669"/>
    <property type="project" value="UniProtKB-SubCell"/>
</dbReference>
<keyword evidence="7 8" id="KW-0472">Membrane</keyword>
<evidence type="ECO:0000256" key="8">
    <source>
        <dbReference type="SAM" id="Phobius"/>
    </source>
</evidence>
<dbReference type="Pfam" id="PF12698">
    <property type="entry name" value="ABC2_membrane_3"/>
    <property type="match status" value="1"/>
</dbReference>
<dbReference type="Proteomes" id="UP000187464">
    <property type="component" value="Chromosome I"/>
</dbReference>
<evidence type="ECO:0000256" key="5">
    <source>
        <dbReference type="ARBA" id="ARBA00022692"/>
    </source>
</evidence>
<feature type="transmembrane region" description="Helical" evidence="8">
    <location>
        <begin position="185"/>
        <end position="209"/>
    </location>
</feature>
<evidence type="ECO:0000256" key="1">
    <source>
        <dbReference type="ARBA" id="ARBA00004651"/>
    </source>
</evidence>
<evidence type="ECO:0000313" key="10">
    <source>
        <dbReference type="EMBL" id="SCD20318.1"/>
    </source>
</evidence>
<evidence type="ECO:0000256" key="3">
    <source>
        <dbReference type="ARBA" id="ARBA00022448"/>
    </source>
</evidence>
<dbReference type="KEGG" id="psac:PSM36_1497"/>
<dbReference type="AlphaFoldDB" id="A0A1R3T4V2"/>
<keyword evidence="6 8" id="KW-1133">Transmembrane helix</keyword>
<comment type="subcellular location">
    <subcellularLocation>
        <location evidence="1">Cell membrane</location>
        <topology evidence="1">Multi-pass membrane protein</topology>
    </subcellularLocation>
</comment>
<proteinExistence type="inferred from homology"/>
<feature type="transmembrane region" description="Helical" evidence="8">
    <location>
        <begin position="262"/>
        <end position="285"/>
    </location>
</feature>
<reference evidence="10 11" key="1">
    <citation type="submission" date="2016-08" db="EMBL/GenBank/DDBJ databases">
        <authorList>
            <person name="Seilhamer J.J."/>
        </authorList>
    </citation>
    <scope>NUCLEOTIDE SEQUENCE [LARGE SCALE GENOMIC DNA]</scope>
    <source>
        <strain evidence="10">M3/6</strain>
    </source>
</reference>
<keyword evidence="5 8" id="KW-0812">Transmembrane</keyword>
<gene>
    <name evidence="10" type="ORF">PSM36_1497</name>
</gene>
<evidence type="ECO:0000313" key="11">
    <source>
        <dbReference type="Proteomes" id="UP000187464"/>
    </source>
</evidence>
<dbReference type="InterPro" id="IPR051449">
    <property type="entry name" value="ABC-2_transporter_component"/>
</dbReference>
<evidence type="ECO:0000256" key="7">
    <source>
        <dbReference type="ARBA" id="ARBA00023136"/>
    </source>
</evidence>
<dbReference type="PANTHER" id="PTHR30294:SF29">
    <property type="entry name" value="MULTIDRUG ABC TRANSPORTER PERMEASE YBHS-RELATED"/>
    <property type="match status" value="1"/>
</dbReference>
<dbReference type="Gene3D" id="3.40.1710.10">
    <property type="entry name" value="abc type-2 transporter like domain"/>
    <property type="match status" value="1"/>
</dbReference>
<comment type="similarity">
    <text evidence="2">Belongs to the ABC-2 integral membrane protein family.</text>
</comment>
<feature type="transmembrane region" description="Helical" evidence="8">
    <location>
        <begin position="352"/>
        <end position="372"/>
    </location>
</feature>
<evidence type="ECO:0000259" key="9">
    <source>
        <dbReference type="PROSITE" id="PS51012"/>
    </source>
</evidence>
<keyword evidence="4" id="KW-1003">Cell membrane</keyword>
<dbReference type="InterPro" id="IPR013525">
    <property type="entry name" value="ABC2_TM"/>
</dbReference>